<dbReference type="Proteomes" id="UP000326364">
    <property type="component" value="Unassembled WGS sequence"/>
</dbReference>
<evidence type="ECO:0000313" key="4">
    <source>
        <dbReference type="Proteomes" id="UP000326364"/>
    </source>
</evidence>
<gene>
    <name evidence="2" type="ORF">F4U95_09160</name>
    <name evidence="1" type="ORF">F4U96_09210</name>
</gene>
<evidence type="ECO:0000313" key="1">
    <source>
        <dbReference type="EMBL" id="KAA9018279.1"/>
    </source>
</evidence>
<keyword evidence="4" id="KW-1185">Reference proteome</keyword>
<name>A0A5J5I5T3_9SPHN</name>
<accession>A0A5J5I5T3</accession>
<dbReference type="Proteomes" id="UP000325933">
    <property type="component" value="Unassembled WGS sequence"/>
</dbReference>
<organism evidence="2 3">
    <name type="scientific">Sphingobium limneticum</name>
    <dbReference type="NCBI Taxonomy" id="1007511"/>
    <lineage>
        <taxon>Bacteria</taxon>
        <taxon>Pseudomonadati</taxon>
        <taxon>Pseudomonadota</taxon>
        <taxon>Alphaproteobacteria</taxon>
        <taxon>Sphingomonadales</taxon>
        <taxon>Sphingomonadaceae</taxon>
        <taxon>Sphingobium</taxon>
    </lineage>
</organism>
<comment type="caution">
    <text evidence="2">The sequence shown here is derived from an EMBL/GenBank/DDBJ whole genome shotgun (WGS) entry which is preliminary data.</text>
</comment>
<dbReference type="EMBL" id="VYQA01000005">
    <property type="protein sequence ID" value="KAA9030915.1"/>
    <property type="molecule type" value="Genomic_DNA"/>
</dbReference>
<proteinExistence type="predicted"/>
<dbReference type="RefSeq" id="WP_150425463.1">
    <property type="nucleotide sequence ID" value="NZ_VYQA01000005.1"/>
</dbReference>
<evidence type="ECO:0000313" key="3">
    <source>
        <dbReference type="Proteomes" id="UP000325933"/>
    </source>
</evidence>
<dbReference type="EMBL" id="VYQB01000005">
    <property type="protein sequence ID" value="KAA9018279.1"/>
    <property type="molecule type" value="Genomic_DNA"/>
</dbReference>
<evidence type="ECO:0000313" key="2">
    <source>
        <dbReference type="EMBL" id="KAA9030915.1"/>
    </source>
</evidence>
<sequence length="184" mass="20373">MAEDVGDRVIKALKYVGGAISSTAGSVASGAKSVLVGIGKAIRESEDRRKSERLASLGSFKQVKNGVDCDVSAAEFLAHIDVKWIYATGAYSNHLTGERYLVRERTSAVDAFQASEGTVFDQDRDSNFTPSDYCHGILFKNKDGRLFLITFRGTQTLTTFADETEERRWSEEHMSYEGYKALYS</sequence>
<dbReference type="AlphaFoldDB" id="A0A5J5I5T3"/>
<reference evidence="3 4" key="1">
    <citation type="submission" date="2019-09" db="EMBL/GenBank/DDBJ databases">
        <authorList>
            <person name="Feng G."/>
        </authorList>
    </citation>
    <scope>NUCLEOTIDE SEQUENCE [LARGE SCALE GENOMIC DNA]</scope>
    <source>
        <strain evidence="2 3">KACC 19283</strain>
        <strain evidence="1 4">KACC 19284</strain>
    </source>
</reference>
<protein>
    <submittedName>
        <fullName evidence="2">Uncharacterized protein</fullName>
    </submittedName>
</protein>